<dbReference type="SUPFAM" id="SSF159888">
    <property type="entry name" value="YdhG-like"/>
    <property type="match status" value="1"/>
</dbReference>
<dbReference type="Gene3D" id="3.90.1150.200">
    <property type="match status" value="1"/>
</dbReference>
<dbReference type="Proteomes" id="UP000070457">
    <property type="component" value="Unassembled WGS sequence"/>
</dbReference>
<dbReference type="AlphaFoldDB" id="A0A136LX61"/>
<dbReference type="Pfam" id="PF08818">
    <property type="entry name" value="DUF1801"/>
    <property type="match status" value="1"/>
</dbReference>
<reference evidence="2 3" key="1">
    <citation type="submission" date="2015-02" db="EMBL/GenBank/DDBJ databases">
        <title>Improved understanding of the partial-nitritation anammox process through 23 genomes representing the majority of the microbial community.</title>
        <authorList>
            <person name="Speth D.R."/>
            <person name="In T Zandt M."/>
            <person name="Guerrero Cruz S."/>
            <person name="Jetten M.S."/>
            <person name="Dutilh B.E."/>
        </authorList>
    </citation>
    <scope>NUCLEOTIDE SEQUENCE [LARGE SCALE GENOMIC DNA]</scope>
    <source>
        <strain evidence="2">OLB20</strain>
    </source>
</reference>
<evidence type="ECO:0000313" key="2">
    <source>
        <dbReference type="EMBL" id="KXK26248.1"/>
    </source>
</evidence>
<sequence>MDKQTPETIDDCISGYPEETQLILQNVRHVISAAVPEAVEAISYGIPTFKLNGKNLVHFSATKEHLGFYPTPEGIEAFRAELSGYDTSKGTVRFPLHEPIPYDLIKVITEYRAKSMLHA</sequence>
<evidence type="ECO:0000259" key="1">
    <source>
        <dbReference type="Pfam" id="PF08818"/>
    </source>
</evidence>
<proteinExistence type="predicted"/>
<dbReference type="EMBL" id="JYNZ01000004">
    <property type="protein sequence ID" value="KXK26248.1"/>
    <property type="molecule type" value="Genomic_DNA"/>
</dbReference>
<comment type="caution">
    <text evidence="2">The sequence shown here is derived from an EMBL/GenBank/DDBJ whole genome shotgun (WGS) entry which is preliminary data.</text>
</comment>
<feature type="domain" description="YdhG-like" evidence="1">
    <location>
        <begin position="23"/>
        <end position="110"/>
    </location>
</feature>
<name>A0A136LX61_9BACT</name>
<dbReference type="InterPro" id="IPR014922">
    <property type="entry name" value="YdhG-like"/>
</dbReference>
<gene>
    <name evidence="2" type="ORF">TR69_WS6001001243</name>
</gene>
<organism evidence="2 3">
    <name type="scientific">candidate division WS6 bacterium OLB20</name>
    <dbReference type="NCBI Taxonomy" id="1617426"/>
    <lineage>
        <taxon>Bacteria</taxon>
        <taxon>Candidatus Dojkabacteria</taxon>
    </lineage>
</organism>
<accession>A0A136LX61</accession>
<protein>
    <recommendedName>
        <fullName evidence="1">YdhG-like domain-containing protein</fullName>
    </recommendedName>
</protein>
<dbReference type="STRING" id="1617426.TR69_WS6001001243"/>
<evidence type="ECO:0000313" key="3">
    <source>
        <dbReference type="Proteomes" id="UP000070457"/>
    </source>
</evidence>